<gene>
    <name evidence="6" type="ORF">OMM_05191</name>
</gene>
<comment type="pathway">
    <text evidence="1">Cofactor biosynthesis; adenosylcobalamin biosynthesis.</text>
</comment>
<dbReference type="InterPro" id="IPR003722">
    <property type="entry name" value="Cbl_synth_CobH/CbiC"/>
</dbReference>
<evidence type="ECO:0000313" key="7">
    <source>
        <dbReference type="Proteomes" id="UP000189670"/>
    </source>
</evidence>
<evidence type="ECO:0000313" key="6">
    <source>
        <dbReference type="EMBL" id="ETR67338.1"/>
    </source>
</evidence>
<dbReference type="GO" id="GO:0016993">
    <property type="term" value="F:precorrin-8X methylmutase activity"/>
    <property type="evidence" value="ECO:0007669"/>
    <property type="project" value="InterPro"/>
</dbReference>
<dbReference type="Proteomes" id="UP000189670">
    <property type="component" value="Unassembled WGS sequence"/>
</dbReference>
<feature type="domain" description="Cobalamin biosynthesis precorrin-8X methylmutase CobH/CbiC" evidence="5">
    <location>
        <begin position="5"/>
        <end position="199"/>
    </location>
</feature>
<proteinExistence type="inferred from homology"/>
<evidence type="ECO:0000256" key="3">
    <source>
        <dbReference type="ARBA" id="ARBA00022573"/>
    </source>
</evidence>
<dbReference type="Pfam" id="PF02570">
    <property type="entry name" value="CbiC"/>
    <property type="match status" value="1"/>
</dbReference>
<keyword evidence="3" id="KW-0169">Cobalamin biosynthesis</keyword>
<name>A0A1V1NXP8_9BACT</name>
<dbReference type="InterPro" id="IPR036588">
    <property type="entry name" value="CobH/CbiC_sf"/>
</dbReference>
<accession>A0A1V1NXP8</accession>
<evidence type="ECO:0000259" key="5">
    <source>
        <dbReference type="Pfam" id="PF02570"/>
    </source>
</evidence>
<dbReference type="Gene3D" id="3.40.50.10230">
    <property type="entry name" value="Cobalamin biosynthesis CobH/CbiC, precorrin-8X methylmutase"/>
    <property type="match status" value="1"/>
</dbReference>
<dbReference type="UniPathway" id="UPA00148"/>
<evidence type="ECO:0000256" key="1">
    <source>
        <dbReference type="ARBA" id="ARBA00004953"/>
    </source>
</evidence>
<reference evidence="7" key="1">
    <citation type="submission" date="2012-11" db="EMBL/GenBank/DDBJ databases">
        <authorList>
            <person name="Lucero-Rivera Y.E."/>
            <person name="Tovar-Ramirez D."/>
        </authorList>
    </citation>
    <scope>NUCLEOTIDE SEQUENCE [LARGE SCALE GENOMIC DNA]</scope>
    <source>
        <strain evidence="7">Araruama</strain>
    </source>
</reference>
<dbReference type="AlphaFoldDB" id="A0A1V1NXP8"/>
<sequence length="212" mass="23345">MKPHEIEQKSFKIIDKEAGQHTFNTKEWNIVRRMIHTSADFGYMQSVRIHKDAIGAGIRALCKGRNIITDTEMLRAGIRKKSVEKFGGQTICLINDSNVINESSKQGTTRSHEAVNLALEQMNDGIYAIGNAPTALLHLISLCQEQKANPALIIGLPVGFVNAEESKSLLTELRIPYITNMGRKGGSNVAASVVNALIVLSEQEEKGNNDFQ</sequence>
<evidence type="ECO:0000256" key="2">
    <source>
        <dbReference type="ARBA" id="ARBA00009774"/>
    </source>
</evidence>
<keyword evidence="4" id="KW-0413">Isomerase</keyword>
<organism evidence="6 7">
    <name type="scientific">Candidatus Magnetoglobus multicellularis str. Araruama</name>
    <dbReference type="NCBI Taxonomy" id="890399"/>
    <lineage>
        <taxon>Bacteria</taxon>
        <taxon>Pseudomonadati</taxon>
        <taxon>Thermodesulfobacteriota</taxon>
        <taxon>Desulfobacteria</taxon>
        <taxon>Desulfobacterales</taxon>
        <taxon>Desulfobacteraceae</taxon>
        <taxon>Candidatus Magnetoglobus</taxon>
    </lineage>
</organism>
<dbReference type="EMBL" id="ATBP01001436">
    <property type="protein sequence ID" value="ETR67338.1"/>
    <property type="molecule type" value="Genomic_DNA"/>
</dbReference>
<dbReference type="PANTHER" id="PTHR43588">
    <property type="entry name" value="COBALT-PRECORRIN-8 METHYLMUTASE"/>
    <property type="match status" value="1"/>
</dbReference>
<comment type="caution">
    <text evidence="6">The sequence shown here is derived from an EMBL/GenBank/DDBJ whole genome shotgun (WGS) entry which is preliminary data.</text>
</comment>
<dbReference type="SUPFAM" id="SSF63965">
    <property type="entry name" value="Precorrin-8X methylmutase CbiC/CobH"/>
    <property type="match status" value="1"/>
</dbReference>
<protein>
    <submittedName>
        <fullName evidence="6">Precorrin-8X methylmutase</fullName>
    </submittedName>
</protein>
<comment type="similarity">
    <text evidence="2">Belongs to the CobH/CbiC family.</text>
</comment>
<dbReference type="GO" id="GO:0009236">
    <property type="term" value="P:cobalamin biosynthetic process"/>
    <property type="evidence" value="ECO:0007669"/>
    <property type="project" value="UniProtKB-UniPathway"/>
</dbReference>
<dbReference type="PANTHER" id="PTHR43588:SF1">
    <property type="entry name" value="COBALT-PRECORRIN-8 METHYLMUTASE"/>
    <property type="match status" value="1"/>
</dbReference>
<evidence type="ECO:0000256" key="4">
    <source>
        <dbReference type="ARBA" id="ARBA00023235"/>
    </source>
</evidence>